<feature type="compositionally biased region" description="Basic and acidic residues" evidence="1">
    <location>
        <begin position="193"/>
        <end position="206"/>
    </location>
</feature>
<dbReference type="AlphaFoldDB" id="A0A1H0SUA9"/>
<feature type="region of interest" description="Disordered" evidence="1">
    <location>
        <begin position="1"/>
        <end position="174"/>
    </location>
</feature>
<feature type="compositionally biased region" description="Polar residues" evidence="1">
    <location>
        <begin position="128"/>
        <end position="138"/>
    </location>
</feature>
<dbReference type="EMBL" id="FNJR01000004">
    <property type="protein sequence ID" value="SDP44838.1"/>
    <property type="molecule type" value="Genomic_DNA"/>
</dbReference>
<feature type="compositionally biased region" description="Basic and acidic residues" evidence="1">
    <location>
        <begin position="107"/>
        <end position="117"/>
    </location>
</feature>
<evidence type="ECO:0000313" key="2">
    <source>
        <dbReference type="EMBL" id="SDP44838.1"/>
    </source>
</evidence>
<accession>A0A1H0SUA9</accession>
<protein>
    <submittedName>
        <fullName evidence="2">Uncharacterized protein</fullName>
    </submittedName>
</protein>
<dbReference type="STRING" id="405564.SAMN04487905_104152"/>
<reference evidence="3" key="1">
    <citation type="submission" date="2016-10" db="EMBL/GenBank/DDBJ databases">
        <authorList>
            <person name="Varghese N."/>
            <person name="Submissions S."/>
        </authorList>
    </citation>
    <scope>NUCLEOTIDE SEQUENCE [LARGE SCALE GENOMIC DNA]</scope>
    <source>
        <strain evidence="3">DSM 46732</strain>
    </source>
</reference>
<name>A0A1H0SUA9_9ACTN</name>
<gene>
    <name evidence="2" type="ORF">SAMN04487905_104152</name>
</gene>
<evidence type="ECO:0000313" key="3">
    <source>
        <dbReference type="Proteomes" id="UP000199497"/>
    </source>
</evidence>
<keyword evidence="3" id="KW-1185">Reference proteome</keyword>
<feature type="region of interest" description="Disordered" evidence="1">
    <location>
        <begin position="190"/>
        <end position="209"/>
    </location>
</feature>
<dbReference type="Proteomes" id="UP000199497">
    <property type="component" value="Unassembled WGS sequence"/>
</dbReference>
<organism evidence="2 3">
    <name type="scientific">Actinopolyspora xinjiangensis</name>
    <dbReference type="NCBI Taxonomy" id="405564"/>
    <lineage>
        <taxon>Bacteria</taxon>
        <taxon>Bacillati</taxon>
        <taxon>Actinomycetota</taxon>
        <taxon>Actinomycetes</taxon>
        <taxon>Actinopolysporales</taxon>
        <taxon>Actinopolysporaceae</taxon>
        <taxon>Actinopolyspora</taxon>
    </lineage>
</organism>
<evidence type="ECO:0000256" key="1">
    <source>
        <dbReference type="SAM" id="MobiDB-lite"/>
    </source>
</evidence>
<proteinExistence type="predicted"/>
<sequence length="262" mass="28296">MARRAASAPERRNSPGPGLSAPESGRPETSRALGELGAPLPRRAPRRVGARGRLPPEGTPSRIARAVRVGRTPMTFVSGTVTGETHRKTTPCRRGPGAIRSAPPENHPWRDRSREAVRANPPPRVSDSADTATPNSPLGLTLPHRLSTSTGNAGTAWGPQKPFDVISPNRSGTSTAGLRAELRRGIIHLGGGYRHDKGPRRSERTPPTRRAHTLATHVEFERLPANRVTVGEAPRRASRDDWFTRDSTSGCDVRAGRYLEVA</sequence>